<dbReference type="OrthoDB" id="8559389at2"/>
<protein>
    <recommendedName>
        <fullName evidence="3">Phytase-like protein with esterase activity</fullName>
    </recommendedName>
</protein>
<comment type="caution">
    <text evidence="1">The sequence shown here is derived from an EMBL/GenBank/DDBJ whole genome shotgun (WGS) entry which is preliminary data.</text>
</comment>
<dbReference type="SUPFAM" id="SSF50956">
    <property type="entry name" value="Thermostable phytase (3-phytase)"/>
    <property type="match status" value="1"/>
</dbReference>
<name>A0A4R7HVP5_9ACTN</name>
<dbReference type="AlphaFoldDB" id="A0A4R7HVP5"/>
<reference evidence="1 2" key="1">
    <citation type="submission" date="2019-03" db="EMBL/GenBank/DDBJ databases">
        <title>Sequencing the genomes of 1000 actinobacteria strains.</title>
        <authorList>
            <person name="Klenk H.-P."/>
        </authorList>
    </citation>
    <scope>NUCLEOTIDE SEQUENCE [LARGE SCALE GENOMIC DNA]</scope>
    <source>
        <strain evidence="1 2">DSM 18936</strain>
    </source>
</reference>
<evidence type="ECO:0000313" key="2">
    <source>
        <dbReference type="Proteomes" id="UP000294558"/>
    </source>
</evidence>
<dbReference type="RefSeq" id="WP_133867101.1">
    <property type="nucleotide sequence ID" value="NZ_SOAU01000001.1"/>
</dbReference>
<evidence type="ECO:0000313" key="1">
    <source>
        <dbReference type="EMBL" id="TDT14564.1"/>
    </source>
</evidence>
<organism evidence="1 2">
    <name type="scientific">Ilumatobacter fluminis</name>
    <dbReference type="NCBI Taxonomy" id="467091"/>
    <lineage>
        <taxon>Bacteria</taxon>
        <taxon>Bacillati</taxon>
        <taxon>Actinomycetota</taxon>
        <taxon>Acidimicrobiia</taxon>
        <taxon>Acidimicrobiales</taxon>
        <taxon>Ilumatobacteraceae</taxon>
        <taxon>Ilumatobacter</taxon>
    </lineage>
</organism>
<proteinExistence type="predicted"/>
<gene>
    <name evidence="1" type="ORF">BDK89_0119</name>
</gene>
<evidence type="ECO:0008006" key="3">
    <source>
        <dbReference type="Google" id="ProtNLM"/>
    </source>
</evidence>
<accession>A0A4R7HVP5</accession>
<dbReference type="EMBL" id="SOAU01000001">
    <property type="protein sequence ID" value="TDT14564.1"/>
    <property type="molecule type" value="Genomic_DNA"/>
</dbReference>
<dbReference type="Proteomes" id="UP000294558">
    <property type="component" value="Unassembled WGS sequence"/>
</dbReference>
<sequence>MGKAARLALVERVDIPVVEVSGAAARTDADGRHHLLAIGDRTAEVATGIVDESGDISWRVVDLADVDAWPDMGDDSQFESIAADGTSIVAVMREEPPVVLVADVAAKRFLCRIRLDDEPALVGMWDEENSRGEGLMFLRGGRLLVAKEKHPAALVEFAPAGAAARGVGPDDILAPDERWEAPTPDDPNGIDVTFHAVAVWPLAGKAAKALGDVSAIGETDDLGLWLLSDQSRSVARLSLDPPLPPEGGKVKHLDRVMRLPKHSPKPEGLARLPDGRFLVCLDIPTTKKNGLILRAPD</sequence>
<keyword evidence="2" id="KW-1185">Reference proteome</keyword>